<feature type="compositionally biased region" description="Polar residues" evidence="2">
    <location>
        <begin position="435"/>
        <end position="445"/>
    </location>
</feature>
<feature type="compositionally biased region" description="Low complexity" evidence="2">
    <location>
        <begin position="375"/>
        <end position="386"/>
    </location>
</feature>
<evidence type="ECO:0000313" key="4">
    <source>
        <dbReference type="Proteomes" id="UP000076858"/>
    </source>
</evidence>
<keyword evidence="1" id="KW-0175">Coiled coil</keyword>
<protein>
    <submittedName>
        <fullName evidence="3">Uncharacterized protein</fullName>
    </submittedName>
</protein>
<dbReference type="Proteomes" id="UP000076858">
    <property type="component" value="Unassembled WGS sequence"/>
</dbReference>
<feature type="compositionally biased region" description="Acidic residues" evidence="2">
    <location>
        <begin position="327"/>
        <end position="342"/>
    </location>
</feature>
<gene>
    <name evidence="3" type="ORF">APZ42_018761</name>
</gene>
<organism evidence="3 4">
    <name type="scientific">Daphnia magna</name>
    <dbReference type="NCBI Taxonomy" id="35525"/>
    <lineage>
        <taxon>Eukaryota</taxon>
        <taxon>Metazoa</taxon>
        <taxon>Ecdysozoa</taxon>
        <taxon>Arthropoda</taxon>
        <taxon>Crustacea</taxon>
        <taxon>Branchiopoda</taxon>
        <taxon>Diplostraca</taxon>
        <taxon>Cladocera</taxon>
        <taxon>Anomopoda</taxon>
        <taxon>Daphniidae</taxon>
        <taxon>Daphnia</taxon>
    </lineage>
</organism>
<evidence type="ECO:0000256" key="1">
    <source>
        <dbReference type="SAM" id="Coils"/>
    </source>
</evidence>
<feature type="compositionally biased region" description="Polar residues" evidence="2">
    <location>
        <begin position="219"/>
        <end position="234"/>
    </location>
</feature>
<accession>A0A164YT73</accession>
<proteinExistence type="predicted"/>
<evidence type="ECO:0000313" key="3">
    <source>
        <dbReference type="EMBL" id="KZS15579.1"/>
    </source>
</evidence>
<feature type="region of interest" description="Disordered" evidence="2">
    <location>
        <begin position="208"/>
        <end position="234"/>
    </location>
</feature>
<feature type="coiled-coil region" evidence="1">
    <location>
        <begin position="160"/>
        <end position="187"/>
    </location>
</feature>
<dbReference type="AlphaFoldDB" id="A0A164YT73"/>
<dbReference type="OrthoDB" id="6421972at2759"/>
<feature type="region of interest" description="Disordered" evidence="2">
    <location>
        <begin position="401"/>
        <end position="445"/>
    </location>
</feature>
<feature type="region of interest" description="Disordered" evidence="2">
    <location>
        <begin position="320"/>
        <end position="386"/>
    </location>
</feature>
<keyword evidence="4" id="KW-1185">Reference proteome</keyword>
<reference evidence="3 4" key="1">
    <citation type="submission" date="2016-03" db="EMBL/GenBank/DDBJ databases">
        <title>EvidentialGene: Evidence-directed Construction of Genes on Genomes.</title>
        <authorList>
            <person name="Gilbert D.G."/>
            <person name="Choi J.-H."/>
            <person name="Mockaitis K."/>
            <person name="Colbourne J."/>
            <person name="Pfrender M."/>
        </authorList>
    </citation>
    <scope>NUCLEOTIDE SEQUENCE [LARGE SCALE GENOMIC DNA]</scope>
    <source>
        <strain evidence="3 4">Xinb3</strain>
        <tissue evidence="3">Complete organism</tissue>
    </source>
</reference>
<comment type="caution">
    <text evidence="3">The sequence shown here is derived from an EMBL/GenBank/DDBJ whole genome shotgun (WGS) entry which is preliminary data.</text>
</comment>
<dbReference type="EMBL" id="LRGB01000868">
    <property type="protein sequence ID" value="KZS15579.1"/>
    <property type="molecule type" value="Genomic_DNA"/>
</dbReference>
<name>A0A164YT73_9CRUS</name>
<evidence type="ECO:0000256" key="2">
    <source>
        <dbReference type="SAM" id="MobiDB-lite"/>
    </source>
</evidence>
<sequence>MQSSSKCRVEAKGESFLSFCLFAEQEFFVTALEQSPIREPSAVTVAAATVAATAVVWMDSTRLEPPPPRQKRSTPQPVISNLDEARQMIARLTERNTAQGHLLQAWKHRLKQQNEALFGLHRAREEQMRLLTSQLLLLEANLRAKQGKIDGLLNQRDRIISGQQETIRSLERELDRCRNSVASDESNEQQQTASLVAVNRPQSLATLTDHHHHQPNCGEIQNESSTCPSKDDNSTTQLQVRVLGREQGDESLDDSDSAVVIDDDHRHSPTFAQNPQQVRIIRSISDVVDSSRAGLTIFRETTKQPGILKSARLVRNHQRRVMFLQPEEPEVEEEDEEEEDSMENSSSSEDSPFNKRGHKTFLRGSFERMPVNQESSSSRGSGLSSSSFSLRAASLCSNHRSVTRPRDVKFKKNNKCPWKSNSVDGCSSSTPSSSQEFQVSCSHQV</sequence>